<dbReference type="RefSeq" id="WP_262511717.1">
    <property type="nucleotide sequence ID" value="NZ_QASA01000001.1"/>
</dbReference>
<sequence length="44" mass="5198">MWMPDEIIANLKICESEKAGLQEQLRLKDQLLAMKDELINQLRK</sequence>
<gene>
    <name evidence="1" type="ORF">AHMF7616_01917</name>
</gene>
<evidence type="ECO:0000313" key="2">
    <source>
        <dbReference type="Proteomes" id="UP000253919"/>
    </source>
</evidence>
<dbReference type="EMBL" id="QASA01000001">
    <property type="protein sequence ID" value="RDC63315.1"/>
    <property type="molecule type" value="Genomic_DNA"/>
</dbReference>
<keyword evidence="2" id="KW-1185">Reference proteome</keyword>
<proteinExistence type="predicted"/>
<evidence type="ECO:0000313" key="1">
    <source>
        <dbReference type="EMBL" id="RDC63315.1"/>
    </source>
</evidence>
<reference evidence="1 2" key="1">
    <citation type="submission" date="2018-04" db="EMBL/GenBank/DDBJ databases">
        <title>Adhaeribacter sp. HMF7616 genome sequencing and assembly.</title>
        <authorList>
            <person name="Kang H."/>
            <person name="Kang J."/>
            <person name="Cha I."/>
            <person name="Kim H."/>
            <person name="Joh K."/>
        </authorList>
    </citation>
    <scope>NUCLEOTIDE SEQUENCE [LARGE SCALE GENOMIC DNA]</scope>
    <source>
        <strain evidence="1 2">HMF7616</strain>
    </source>
</reference>
<organism evidence="1 2">
    <name type="scientific">Adhaeribacter pallidiroseus</name>
    <dbReference type="NCBI Taxonomy" id="2072847"/>
    <lineage>
        <taxon>Bacteria</taxon>
        <taxon>Pseudomonadati</taxon>
        <taxon>Bacteroidota</taxon>
        <taxon>Cytophagia</taxon>
        <taxon>Cytophagales</taxon>
        <taxon>Hymenobacteraceae</taxon>
        <taxon>Adhaeribacter</taxon>
    </lineage>
</organism>
<dbReference type="Proteomes" id="UP000253919">
    <property type="component" value="Unassembled WGS sequence"/>
</dbReference>
<name>A0A369QI95_9BACT</name>
<comment type="caution">
    <text evidence="1">The sequence shown here is derived from an EMBL/GenBank/DDBJ whole genome shotgun (WGS) entry which is preliminary data.</text>
</comment>
<dbReference type="AlphaFoldDB" id="A0A369QI95"/>
<accession>A0A369QI95</accession>
<protein>
    <submittedName>
        <fullName evidence="1">Uncharacterized protein</fullName>
    </submittedName>
</protein>